<feature type="domain" description="Aspartate carbamoyltransferase regulatory subunit C-terminal" evidence="6">
    <location>
        <begin position="102"/>
        <end position="149"/>
    </location>
</feature>
<dbReference type="KEGG" id="drc:G0Q07_10380"/>
<dbReference type="PANTHER" id="PTHR35805">
    <property type="entry name" value="ASPARTATE CARBAMOYLTRANSFERASE REGULATORY CHAIN"/>
    <property type="match status" value="1"/>
</dbReference>
<evidence type="ECO:0000256" key="3">
    <source>
        <dbReference type="ARBA" id="ARBA00022975"/>
    </source>
</evidence>
<evidence type="ECO:0000256" key="1">
    <source>
        <dbReference type="ARBA" id="ARBA00022723"/>
    </source>
</evidence>
<dbReference type="Pfam" id="PF02748">
    <property type="entry name" value="PyrI_C"/>
    <property type="match status" value="1"/>
</dbReference>
<evidence type="ECO:0000256" key="4">
    <source>
        <dbReference type="HAMAP-Rule" id="MF_00002"/>
    </source>
</evidence>
<dbReference type="HAMAP" id="MF_00002">
    <property type="entry name" value="Asp_carb_tr_reg"/>
    <property type="match status" value="1"/>
</dbReference>
<reference evidence="7 8" key="1">
    <citation type="submission" date="2020-02" db="EMBL/GenBank/DDBJ databases">
        <title>Genome sequencing for Draconibacterium sp. strain M1.</title>
        <authorList>
            <person name="Park S.-J."/>
        </authorList>
    </citation>
    <scope>NUCLEOTIDE SEQUENCE [LARGE SCALE GENOMIC DNA]</scope>
    <source>
        <strain evidence="7 8">M1</strain>
    </source>
</reference>
<keyword evidence="8" id="KW-1185">Reference proteome</keyword>
<dbReference type="SUPFAM" id="SSF54893">
    <property type="entry name" value="Aspartate carbamoyltransferase, Regulatory-chain, N-terminal domain"/>
    <property type="match status" value="1"/>
</dbReference>
<evidence type="ECO:0000313" key="7">
    <source>
        <dbReference type="EMBL" id="QIA09962.1"/>
    </source>
</evidence>
<feature type="binding site" evidence="4">
    <location>
        <position position="109"/>
    </location>
    <ligand>
        <name>Zn(2+)</name>
        <dbReference type="ChEBI" id="CHEBI:29105"/>
    </ligand>
</feature>
<dbReference type="NCBIfam" id="TIGR00240">
    <property type="entry name" value="ATCase_reg"/>
    <property type="match status" value="1"/>
</dbReference>
<dbReference type="SUPFAM" id="SSF57825">
    <property type="entry name" value="Aspartate carbamoyltransferase, Regulatory-chain, C-terminal domain"/>
    <property type="match status" value="1"/>
</dbReference>
<keyword evidence="2 4" id="KW-0862">Zinc</keyword>
<keyword evidence="3 4" id="KW-0665">Pyrimidine biosynthesis</keyword>
<keyword evidence="7" id="KW-0808">Transferase</keyword>
<dbReference type="InterPro" id="IPR036793">
    <property type="entry name" value="Asp_carbatrfase_reg_N_sf"/>
</dbReference>
<dbReference type="AlphaFoldDB" id="A0A6C0RJ65"/>
<dbReference type="PANTHER" id="PTHR35805:SF1">
    <property type="entry name" value="ASPARTATE CARBAMOYLTRANSFERASE REGULATORY CHAIN"/>
    <property type="match status" value="1"/>
</dbReference>
<dbReference type="Proteomes" id="UP000474630">
    <property type="component" value="Chromosome"/>
</dbReference>
<feature type="binding site" evidence="4">
    <location>
        <position position="114"/>
    </location>
    <ligand>
        <name>Zn(2+)</name>
        <dbReference type="ChEBI" id="CHEBI:29105"/>
    </ligand>
</feature>
<evidence type="ECO:0000256" key="2">
    <source>
        <dbReference type="ARBA" id="ARBA00022833"/>
    </source>
</evidence>
<comment type="subunit">
    <text evidence="4">Contains catalytic and regulatory chains.</text>
</comment>
<dbReference type="Gene3D" id="3.30.70.140">
    <property type="entry name" value="Aspartate carbamoyltransferase regulatory subunit, N-terminal domain"/>
    <property type="match status" value="1"/>
</dbReference>
<dbReference type="InterPro" id="IPR020542">
    <property type="entry name" value="Asp_carbamoyltrfase_reg_C"/>
</dbReference>
<sequence>MKKKLKLKVSAIKDGTVIDHIPAKSLFEVITILGLDTIENQITFGTNLESGKLGAKAIIKVSDKFFENDEINKIALIAPHAKLNIIRDYEVAEKKIVEIPQKITGIVKCFNPKCITNHEKITSCFSVINTSPVALKCRYCEKITAEDEIKML</sequence>
<dbReference type="InterPro" id="IPR002801">
    <property type="entry name" value="Asp_carbamoylTrfase_reg"/>
</dbReference>
<feature type="binding site" evidence="4">
    <location>
        <position position="140"/>
    </location>
    <ligand>
        <name>Zn(2+)</name>
        <dbReference type="ChEBI" id="CHEBI:29105"/>
    </ligand>
</feature>
<dbReference type="GO" id="GO:0016740">
    <property type="term" value="F:transferase activity"/>
    <property type="evidence" value="ECO:0007669"/>
    <property type="project" value="UniProtKB-KW"/>
</dbReference>
<name>A0A6C0RJ65_9BACT</name>
<dbReference type="EMBL" id="CP048409">
    <property type="protein sequence ID" value="QIA09962.1"/>
    <property type="molecule type" value="Genomic_DNA"/>
</dbReference>
<dbReference type="InterPro" id="IPR036792">
    <property type="entry name" value="Asp_carbatrfase_reg_C_sf"/>
</dbReference>
<feature type="binding site" evidence="4">
    <location>
        <position position="137"/>
    </location>
    <ligand>
        <name>Zn(2+)</name>
        <dbReference type="ChEBI" id="CHEBI:29105"/>
    </ligand>
</feature>
<keyword evidence="1 4" id="KW-0479">Metal-binding</keyword>
<dbReference type="GO" id="GO:0006207">
    <property type="term" value="P:'de novo' pyrimidine nucleobase biosynthetic process"/>
    <property type="evidence" value="ECO:0007669"/>
    <property type="project" value="InterPro"/>
</dbReference>
<protein>
    <recommendedName>
        <fullName evidence="4">Aspartate carbamoyltransferase regulatory chain</fullName>
    </recommendedName>
</protein>
<comment type="function">
    <text evidence="4">Involved in allosteric regulation of aspartate carbamoyltransferase.</text>
</comment>
<evidence type="ECO:0000259" key="5">
    <source>
        <dbReference type="Pfam" id="PF01948"/>
    </source>
</evidence>
<proteinExistence type="inferred from homology"/>
<dbReference type="GO" id="GO:0009347">
    <property type="term" value="C:aspartate carbamoyltransferase complex"/>
    <property type="evidence" value="ECO:0007669"/>
    <property type="project" value="InterPro"/>
</dbReference>
<dbReference type="GO" id="GO:0046872">
    <property type="term" value="F:metal ion binding"/>
    <property type="evidence" value="ECO:0007669"/>
    <property type="project" value="UniProtKB-KW"/>
</dbReference>
<feature type="domain" description="Aspartate carbamoyltransferase regulatory subunit N-terminal" evidence="5">
    <location>
        <begin position="7"/>
        <end position="97"/>
    </location>
</feature>
<organism evidence="7 8">
    <name type="scientific">Draconibacterium halophilum</name>
    <dbReference type="NCBI Taxonomy" id="2706887"/>
    <lineage>
        <taxon>Bacteria</taxon>
        <taxon>Pseudomonadati</taxon>
        <taxon>Bacteroidota</taxon>
        <taxon>Bacteroidia</taxon>
        <taxon>Marinilabiliales</taxon>
        <taxon>Prolixibacteraceae</taxon>
        <taxon>Draconibacterium</taxon>
    </lineage>
</organism>
<evidence type="ECO:0000259" key="6">
    <source>
        <dbReference type="Pfam" id="PF02748"/>
    </source>
</evidence>
<comment type="cofactor">
    <cofactor evidence="4">
        <name>Zn(2+)</name>
        <dbReference type="ChEBI" id="CHEBI:29105"/>
    </cofactor>
    <text evidence="4">Binds 1 zinc ion per subunit.</text>
</comment>
<dbReference type="Gene3D" id="2.30.30.20">
    <property type="entry name" value="Aspartate carbamoyltransferase regulatory subunit, C-terminal domain"/>
    <property type="match status" value="1"/>
</dbReference>
<comment type="similarity">
    <text evidence="4">Belongs to the PyrI family.</text>
</comment>
<evidence type="ECO:0000313" key="8">
    <source>
        <dbReference type="Proteomes" id="UP000474630"/>
    </source>
</evidence>
<accession>A0A6C0RJ65</accession>
<gene>
    <name evidence="4" type="primary">pyrI</name>
    <name evidence="7" type="ORF">G0Q07_10380</name>
</gene>
<dbReference type="Pfam" id="PF01948">
    <property type="entry name" value="PyrI"/>
    <property type="match status" value="1"/>
</dbReference>
<dbReference type="GO" id="GO:0006221">
    <property type="term" value="P:pyrimidine nucleotide biosynthetic process"/>
    <property type="evidence" value="ECO:0007669"/>
    <property type="project" value="UniProtKB-UniRule"/>
</dbReference>
<dbReference type="InterPro" id="IPR020545">
    <property type="entry name" value="Asp_carbamoyltransf_reg_N"/>
</dbReference>